<evidence type="ECO:0000313" key="2">
    <source>
        <dbReference type="Proteomes" id="UP000288983"/>
    </source>
</evidence>
<dbReference type="AlphaFoldDB" id="A0A443ZH28"/>
<gene>
    <name evidence="1" type="ORF">DM813_26235</name>
</gene>
<accession>A0A443ZH28</accession>
<protein>
    <submittedName>
        <fullName evidence="1">Uncharacterized protein</fullName>
    </submittedName>
</protein>
<comment type="caution">
    <text evidence="1">The sequence shown here is derived from an EMBL/GenBank/DDBJ whole genome shotgun (WGS) entry which is preliminary data.</text>
</comment>
<proteinExistence type="predicted"/>
<sequence>MHENTEIRREGSNISYINARKATLGIDSSRYVVIPAGINFFHIAEHATGQVKGFRCRHSDACELARALEC</sequence>
<organism evidence="1 2">
    <name type="scientific">Pseudomonas alkylphenolica</name>
    <dbReference type="NCBI Taxonomy" id="237609"/>
    <lineage>
        <taxon>Bacteria</taxon>
        <taxon>Pseudomonadati</taxon>
        <taxon>Pseudomonadota</taxon>
        <taxon>Gammaproteobacteria</taxon>
        <taxon>Pseudomonadales</taxon>
        <taxon>Pseudomonadaceae</taxon>
        <taxon>Pseudomonas</taxon>
    </lineage>
</organism>
<name>A0A443ZH28_9PSED</name>
<dbReference type="OrthoDB" id="7001856at2"/>
<dbReference type="EMBL" id="QJRG01000049">
    <property type="protein sequence ID" value="RWU18162.1"/>
    <property type="molecule type" value="Genomic_DNA"/>
</dbReference>
<reference evidence="1 2" key="1">
    <citation type="submission" date="2018-06" db="EMBL/GenBank/DDBJ databases">
        <title>Bacteria isolated from soil of Wuhan.</title>
        <authorList>
            <person name="Wei X."/>
            <person name="Chunhua H."/>
        </authorList>
    </citation>
    <scope>NUCLEOTIDE SEQUENCE [LARGE SCALE GENOMIC DNA]</scope>
    <source>
        <strain evidence="2">xwS2</strain>
    </source>
</reference>
<evidence type="ECO:0000313" key="1">
    <source>
        <dbReference type="EMBL" id="RWU18162.1"/>
    </source>
</evidence>
<dbReference type="RefSeq" id="WP_128326276.1">
    <property type="nucleotide sequence ID" value="NZ_QJRG01000049.1"/>
</dbReference>
<dbReference type="Proteomes" id="UP000288983">
    <property type="component" value="Unassembled WGS sequence"/>
</dbReference>